<evidence type="ECO:0000313" key="3">
    <source>
        <dbReference type="Proteomes" id="UP000325273"/>
    </source>
</evidence>
<dbReference type="EMBL" id="VTUZ01000032">
    <property type="protein sequence ID" value="KAA1003840.1"/>
    <property type="molecule type" value="Genomic_DNA"/>
</dbReference>
<dbReference type="Proteomes" id="UP000325273">
    <property type="component" value="Unassembled WGS sequence"/>
</dbReference>
<feature type="compositionally biased region" description="Low complexity" evidence="1">
    <location>
        <begin position="81"/>
        <end position="105"/>
    </location>
</feature>
<comment type="caution">
    <text evidence="2">The sequence shown here is derived from an EMBL/GenBank/DDBJ whole genome shotgun (WGS) entry which is preliminary data.</text>
</comment>
<organism evidence="2 3">
    <name type="scientific">Paraburkholderia panacisoli</name>
    <dbReference type="NCBI Taxonomy" id="2603818"/>
    <lineage>
        <taxon>Bacteria</taxon>
        <taxon>Pseudomonadati</taxon>
        <taxon>Pseudomonadota</taxon>
        <taxon>Betaproteobacteria</taxon>
        <taxon>Burkholderiales</taxon>
        <taxon>Burkholderiaceae</taxon>
        <taxon>Paraburkholderia</taxon>
    </lineage>
</organism>
<sequence>MPSDLLYGVLSIITQFGGVLRERGREYRGTLEGRVLGAQIERVCRDLGEREKIALGTVLASLDGLSTLLREMEAGVGEANGAGVHAANGNGAPATSGTNGTSGANGANGGANGANGANAYEASLDGANAHRAGNGASRPAHD</sequence>
<name>A0A5B0GPB6_9BURK</name>
<evidence type="ECO:0000256" key="1">
    <source>
        <dbReference type="SAM" id="MobiDB-lite"/>
    </source>
</evidence>
<proteinExistence type="predicted"/>
<keyword evidence="3" id="KW-1185">Reference proteome</keyword>
<gene>
    <name evidence="2" type="ORF">FVF58_34725</name>
</gene>
<feature type="region of interest" description="Disordered" evidence="1">
    <location>
        <begin position="81"/>
        <end position="119"/>
    </location>
</feature>
<accession>A0A5B0GPB6</accession>
<protein>
    <submittedName>
        <fullName evidence="2">Uncharacterized protein</fullName>
    </submittedName>
</protein>
<reference evidence="2 3" key="1">
    <citation type="submission" date="2019-08" db="EMBL/GenBank/DDBJ databases">
        <title>Paraburkholderia sp. DCY113.</title>
        <authorList>
            <person name="Kang J."/>
        </authorList>
    </citation>
    <scope>NUCLEOTIDE SEQUENCE [LARGE SCALE GENOMIC DNA]</scope>
    <source>
        <strain evidence="2 3">DCY113</strain>
    </source>
</reference>
<dbReference type="AlphaFoldDB" id="A0A5B0GPB6"/>
<evidence type="ECO:0000313" key="2">
    <source>
        <dbReference type="EMBL" id="KAA1003840.1"/>
    </source>
</evidence>
<dbReference type="RefSeq" id="WP_149674244.1">
    <property type="nucleotide sequence ID" value="NZ_VTUZ01000032.1"/>
</dbReference>